<feature type="transmembrane region" description="Helical" evidence="1">
    <location>
        <begin position="57"/>
        <end position="76"/>
    </location>
</feature>
<dbReference type="Proteomes" id="UP000264141">
    <property type="component" value="Unassembled WGS sequence"/>
</dbReference>
<sequence>MKPPRSRSLLIGLIALSIIGSITITVIFRQQIRSWLVTPVSYVIWYINLILETVPQPIFWVILVLGGFFLSIRTILKNLPQPEFPPEPTYSGLSASRYQYWLWYISTYQISPFSSENLARNLSRLVMDVLAYQEHLTISELEEMIRTGKLNLPEDIREFLITRRLAPAQPAPPLMLRWFDRLFSRRTRQRRSPSPESLKAQQKLERVIQFIEERLELQHGINL</sequence>
<comment type="caution">
    <text evidence="2">The sequence shown here is derived from an EMBL/GenBank/DDBJ whole genome shotgun (WGS) entry which is preliminary data.</text>
</comment>
<keyword evidence="1" id="KW-0812">Transmembrane</keyword>
<dbReference type="EMBL" id="DPBP01000028">
    <property type="protein sequence ID" value="HCE17519.1"/>
    <property type="molecule type" value="Genomic_DNA"/>
</dbReference>
<accession>A0A3D1JG12</accession>
<protein>
    <submittedName>
        <fullName evidence="2">Uncharacterized protein</fullName>
    </submittedName>
</protein>
<proteinExistence type="predicted"/>
<feature type="transmembrane region" description="Helical" evidence="1">
    <location>
        <begin position="35"/>
        <end position="51"/>
    </location>
</feature>
<gene>
    <name evidence="2" type="ORF">DEQ80_06640</name>
</gene>
<dbReference type="STRING" id="229919.GCA_001050195_01803"/>
<name>A0A3D1JG12_9CHLR</name>
<evidence type="ECO:0000313" key="3">
    <source>
        <dbReference type="Proteomes" id="UP000264141"/>
    </source>
</evidence>
<feature type="transmembrane region" description="Helical" evidence="1">
    <location>
        <begin position="6"/>
        <end position="28"/>
    </location>
</feature>
<dbReference type="OrthoDB" id="9848950at2"/>
<dbReference type="RefSeq" id="WP_062192477.1">
    <property type="nucleotide sequence ID" value="NZ_DF967965.1"/>
</dbReference>
<evidence type="ECO:0000256" key="1">
    <source>
        <dbReference type="SAM" id="Phobius"/>
    </source>
</evidence>
<organism evidence="2 3">
    <name type="scientific">Anaerolinea thermolimosa</name>
    <dbReference type="NCBI Taxonomy" id="229919"/>
    <lineage>
        <taxon>Bacteria</taxon>
        <taxon>Bacillati</taxon>
        <taxon>Chloroflexota</taxon>
        <taxon>Anaerolineae</taxon>
        <taxon>Anaerolineales</taxon>
        <taxon>Anaerolineaceae</taxon>
        <taxon>Anaerolinea</taxon>
    </lineage>
</organism>
<evidence type="ECO:0000313" key="2">
    <source>
        <dbReference type="EMBL" id="HCE17519.1"/>
    </source>
</evidence>
<keyword evidence="1" id="KW-1133">Transmembrane helix</keyword>
<dbReference type="AlphaFoldDB" id="A0A3D1JG12"/>
<keyword evidence="1" id="KW-0472">Membrane</keyword>
<reference evidence="2 3" key="1">
    <citation type="journal article" date="2018" name="Nat. Biotechnol.">
        <title>A standardized bacterial taxonomy based on genome phylogeny substantially revises the tree of life.</title>
        <authorList>
            <person name="Parks D.H."/>
            <person name="Chuvochina M."/>
            <person name="Waite D.W."/>
            <person name="Rinke C."/>
            <person name="Skarshewski A."/>
            <person name="Chaumeil P.A."/>
            <person name="Hugenholtz P."/>
        </authorList>
    </citation>
    <scope>NUCLEOTIDE SEQUENCE [LARGE SCALE GENOMIC DNA]</scope>
    <source>
        <strain evidence="2">UBA8781</strain>
    </source>
</reference>